<dbReference type="PANTHER" id="PTHR21164:SF0">
    <property type="entry name" value="CHORISMATE MUTASE AROH"/>
    <property type="match status" value="1"/>
</dbReference>
<sequence length="129" mass="14351">MIVRGIRGATTVEANEEDVILEATRQLLEEIVEKNEVYPGDIASVFITATSDLTATFPARAIRMMKGWEAVPLMCATEIDVPGGLPRCIRLLLHANTDQGQHEIYHVYLREARSLRPDIEDRDGVDSSS</sequence>
<keyword evidence="5" id="KW-1185">Reference proteome</keyword>
<keyword evidence="3" id="KW-0413">Isomerase</keyword>
<dbReference type="CDD" id="cd02185">
    <property type="entry name" value="AroH"/>
    <property type="match status" value="1"/>
</dbReference>
<dbReference type="RefSeq" id="WP_091737635.1">
    <property type="nucleotide sequence ID" value="NZ_FNNQ01000004.1"/>
</dbReference>
<comment type="catalytic activity">
    <reaction evidence="3">
        <text>chorismate = prephenate</text>
        <dbReference type="Rhea" id="RHEA:13897"/>
        <dbReference type="ChEBI" id="CHEBI:29748"/>
        <dbReference type="ChEBI" id="CHEBI:29934"/>
        <dbReference type="EC" id="5.4.99.5"/>
    </reaction>
</comment>
<reference evidence="4 5" key="1">
    <citation type="submission" date="2016-10" db="EMBL/GenBank/DDBJ databases">
        <authorList>
            <person name="de Groot N.N."/>
        </authorList>
    </citation>
    <scope>NUCLEOTIDE SEQUENCE [LARGE SCALE GENOMIC DNA]</scope>
    <source>
        <strain evidence="4 5">DSM 45610</strain>
    </source>
</reference>
<evidence type="ECO:0000313" key="5">
    <source>
        <dbReference type="Proteomes" id="UP000198534"/>
    </source>
</evidence>
<dbReference type="InterPro" id="IPR008243">
    <property type="entry name" value="Chorismate_mutase_AroH"/>
</dbReference>
<evidence type="ECO:0000256" key="3">
    <source>
        <dbReference type="PROSITE-ProRule" id="PRU00514"/>
    </source>
</evidence>
<dbReference type="PROSITE" id="PS51167">
    <property type="entry name" value="CHORISMATE_MUT_1"/>
    <property type="match status" value="1"/>
</dbReference>
<feature type="binding site" evidence="2">
    <location>
        <position position="108"/>
    </location>
    <ligand>
        <name>prephenate</name>
        <dbReference type="ChEBI" id="CHEBI:29934"/>
    </ligand>
</feature>
<accession>A0A1H2USI7</accession>
<evidence type="ECO:0000313" key="4">
    <source>
        <dbReference type="EMBL" id="SDW59093.1"/>
    </source>
</evidence>
<dbReference type="EMBL" id="FNNQ01000004">
    <property type="protein sequence ID" value="SDW59093.1"/>
    <property type="molecule type" value="Genomic_DNA"/>
</dbReference>
<dbReference type="GO" id="GO:0046417">
    <property type="term" value="P:chorismate metabolic process"/>
    <property type="evidence" value="ECO:0007669"/>
    <property type="project" value="TreeGrafter"/>
</dbReference>
<dbReference type="EC" id="5.4.99.5" evidence="1 3"/>
<dbReference type="PANTHER" id="PTHR21164">
    <property type="entry name" value="CHORISMATE MUTASE"/>
    <property type="match status" value="1"/>
</dbReference>
<feature type="binding site" evidence="2">
    <location>
        <position position="90"/>
    </location>
    <ligand>
        <name>prephenate</name>
        <dbReference type="ChEBI" id="CHEBI:29934"/>
    </ligand>
</feature>
<dbReference type="GO" id="GO:0008652">
    <property type="term" value="P:amino acid biosynthetic process"/>
    <property type="evidence" value="ECO:0007669"/>
    <property type="project" value="UniProtKB-UniRule"/>
</dbReference>
<organism evidence="4 5">
    <name type="scientific">Marininema mesophilum</name>
    <dbReference type="NCBI Taxonomy" id="1048340"/>
    <lineage>
        <taxon>Bacteria</taxon>
        <taxon>Bacillati</taxon>
        <taxon>Bacillota</taxon>
        <taxon>Bacilli</taxon>
        <taxon>Bacillales</taxon>
        <taxon>Thermoactinomycetaceae</taxon>
        <taxon>Marininema</taxon>
    </lineage>
</organism>
<dbReference type="UniPathway" id="UPA00120">
    <property type="reaction ID" value="UER00203"/>
</dbReference>
<evidence type="ECO:0000256" key="2">
    <source>
        <dbReference type="PIRSR" id="PIRSR005965-1"/>
    </source>
</evidence>
<dbReference type="SUPFAM" id="SSF55298">
    <property type="entry name" value="YjgF-like"/>
    <property type="match status" value="1"/>
</dbReference>
<dbReference type="Pfam" id="PF07736">
    <property type="entry name" value="CM_1"/>
    <property type="match status" value="1"/>
</dbReference>
<dbReference type="AlphaFoldDB" id="A0A1H2USI7"/>
<dbReference type="Gene3D" id="3.30.1330.40">
    <property type="entry name" value="RutC-like"/>
    <property type="match status" value="1"/>
</dbReference>
<dbReference type="GO" id="GO:0009073">
    <property type="term" value="P:aromatic amino acid family biosynthetic process"/>
    <property type="evidence" value="ECO:0007669"/>
    <property type="project" value="UniProtKB-UniRule"/>
</dbReference>
<dbReference type="STRING" id="1048340.SAMN05444487_104207"/>
<proteinExistence type="predicted"/>
<dbReference type="PIRSF" id="PIRSF005965">
    <property type="entry name" value="Chor_mut_AroH"/>
    <property type="match status" value="1"/>
</dbReference>
<evidence type="ECO:0000256" key="1">
    <source>
        <dbReference type="NCBIfam" id="TIGR01796"/>
    </source>
</evidence>
<keyword evidence="2 3" id="KW-0028">Amino-acid biosynthesis</keyword>
<gene>
    <name evidence="4" type="ORF">SAMN05444487_104207</name>
</gene>
<dbReference type="OrthoDB" id="9802232at2"/>
<dbReference type="GO" id="GO:0004106">
    <property type="term" value="F:chorismate mutase activity"/>
    <property type="evidence" value="ECO:0007669"/>
    <property type="project" value="UniProtKB-UniRule"/>
</dbReference>
<dbReference type="Proteomes" id="UP000198534">
    <property type="component" value="Unassembled WGS sequence"/>
</dbReference>
<name>A0A1H2USI7_9BACL</name>
<keyword evidence="2 3" id="KW-0057">Aromatic amino acid biosynthesis</keyword>
<protein>
    <recommendedName>
        <fullName evidence="1 3">chorismate mutase</fullName>
        <ecNumber evidence="1 3">5.4.99.5</ecNumber>
    </recommendedName>
</protein>
<dbReference type="InterPro" id="IPR035959">
    <property type="entry name" value="RutC-like_sf"/>
</dbReference>
<dbReference type="NCBIfam" id="TIGR01796">
    <property type="entry name" value="CM_mono_aroH"/>
    <property type="match status" value="1"/>
</dbReference>
<feature type="binding site" evidence="2">
    <location>
        <position position="7"/>
    </location>
    <ligand>
        <name>prephenate</name>
        <dbReference type="ChEBI" id="CHEBI:29934"/>
    </ligand>
</feature>